<feature type="compositionally biased region" description="Low complexity" evidence="1">
    <location>
        <begin position="31"/>
        <end position="49"/>
    </location>
</feature>
<name>A0A0G4PUX8_PENC3</name>
<organism evidence="2 3">
    <name type="scientific">Penicillium camemberti (strain FM 013)</name>
    <dbReference type="NCBI Taxonomy" id="1429867"/>
    <lineage>
        <taxon>Eukaryota</taxon>
        <taxon>Fungi</taxon>
        <taxon>Dikarya</taxon>
        <taxon>Ascomycota</taxon>
        <taxon>Pezizomycotina</taxon>
        <taxon>Eurotiomycetes</taxon>
        <taxon>Eurotiomycetidae</taxon>
        <taxon>Eurotiales</taxon>
        <taxon>Aspergillaceae</taxon>
        <taxon>Penicillium</taxon>
    </lineage>
</organism>
<dbReference type="Proteomes" id="UP000053732">
    <property type="component" value="Unassembled WGS sequence"/>
</dbReference>
<feature type="region of interest" description="Disordered" evidence="1">
    <location>
        <begin position="21"/>
        <end position="53"/>
    </location>
</feature>
<dbReference type="EMBL" id="HG793179">
    <property type="protein sequence ID" value="CRL30228.1"/>
    <property type="molecule type" value="Genomic_DNA"/>
</dbReference>
<sequence length="85" mass="8816">MYPDSDCAPPLVFILSLTNATGTNPVPRFPGSDSASTSDSSIGTGTRSGAASAHFSGTADSVLHSGFHNHFRPSSGVETHYSIFK</sequence>
<reference evidence="2 3" key="1">
    <citation type="journal article" date="2014" name="Nat. Commun.">
        <title>Multiple recent horizontal transfers of a large genomic region in cheese making fungi.</title>
        <authorList>
            <person name="Cheeseman K."/>
            <person name="Ropars J."/>
            <person name="Renault P."/>
            <person name="Dupont J."/>
            <person name="Gouzy J."/>
            <person name="Branca A."/>
            <person name="Abraham A.L."/>
            <person name="Ceppi M."/>
            <person name="Conseiller E."/>
            <person name="Debuchy R."/>
            <person name="Malagnac F."/>
            <person name="Goarin A."/>
            <person name="Silar P."/>
            <person name="Lacoste S."/>
            <person name="Sallet E."/>
            <person name="Bensimon A."/>
            <person name="Giraud T."/>
            <person name="Brygoo Y."/>
        </authorList>
    </citation>
    <scope>NUCLEOTIDE SEQUENCE [LARGE SCALE GENOMIC DNA]</scope>
    <source>
        <strain evidence="3">FM 013</strain>
    </source>
</reference>
<keyword evidence="3" id="KW-1185">Reference proteome</keyword>
<gene>
    <name evidence="2" type="ORF">PCAMFM013_S046g000032</name>
</gene>
<evidence type="ECO:0000313" key="2">
    <source>
        <dbReference type="EMBL" id="CRL30228.1"/>
    </source>
</evidence>
<proteinExistence type="predicted"/>
<evidence type="ECO:0000256" key="1">
    <source>
        <dbReference type="SAM" id="MobiDB-lite"/>
    </source>
</evidence>
<evidence type="ECO:0000313" key="3">
    <source>
        <dbReference type="Proteomes" id="UP000053732"/>
    </source>
</evidence>
<protein>
    <submittedName>
        <fullName evidence="2">Str. FM013</fullName>
    </submittedName>
</protein>
<dbReference type="AlphaFoldDB" id="A0A0G4PUX8"/>
<accession>A0A0G4PUX8</accession>